<keyword evidence="2 3" id="KW-0413">Isomerase</keyword>
<comment type="catalytic activity">
    <reaction evidence="3 4">
        <text>5-carboxyamino-1-(5-phospho-D-ribosyl)imidazole + H(+) = 5-amino-1-(5-phospho-D-ribosyl)imidazole-4-carboxylate</text>
        <dbReference type="Rhea" id="RHEA:13193"/>
        <dbReference type="ChEBI" id="CHEBI:15378"/>
        <dbReference type="ChEBI" id="CHEBI:58730"/>
        <dbReference type="ChEBI" id="CHEBI:77657"/>
        <dbReference type="EC" id="5.4.99.18"/>
    </reaction>
</comment>
<dbReference type="SMART" id="SM01001">
    <property type="entry name" value="AIRC"/>
    <property type="match status" value="1"/>
</dbReference>
<dbReference type="PANTHER" id="PTHR23046">
    <property type="entry name" value="PHOSPHORIBOSYLAMINOIMIDAZOLE CARBOXYLASE CATALYTIC SUBUNIT"/>
    <property type="match status" value="1"/>
</dbReference>
<reference evidence="7" key="2">
    <citation type="journal article" date="2023" name="Biology">
        <title>Prokaryotic Life Associated with Coal-Fire Gas Vents Revealed by Metagenomics.</title>
        <authorList>
            <person name="Kadnikov V.V."/>
            <person name="Mardanov A.V."/>
            <person name="Beletsky A.V."/>
            <person name="Karnachuk O.V."/>
            <person name="Ravin N.V."/>
        </authorList>
    </citation>
    <scope>NUCLEOTIDE SEQUENCE</scope>
    <source>
        <strain evidence="7">Bu02</strain>
    </source>
</reference>
<comment type="pathway">
    <text evidence="3 4">Purine metabolism; IMP biosynthesis via de novo pathway; 5-amino-1-(5-phospho-D-ribosyl)imidazole-4-carboxylate from 5-amino-1-(5-phospho-D-ribosyl)imidazole (N5-CAIR route): step 2/2.</text>
</comment>
<evidence type="ECO:0000256" key="5">
    <source>
        <dbReference type="PIRSR" id="PIRSR001338-1"/>
    </source>
</evidence>
<dbReference type="GO" id="GO:0034023">
    <property type="term" value="F:5-(carboxyamino)imidazole ribonucleotide mutase activity"/>
    <property type="evidence" value="ECO:0007669"/>
    <property type="project" value="UniProtKB-UniRule"/>
</dbReference>
<evidence type="ECO:0000256" key="1">
    <source>
        <dbReference type="ARBA" id="ARBA00022755"/>
    </source>
</evidence>
<dbReference type="SUPFAM" id="SSF52255">
    <property type="entry name" value="N5-CAIR mutase (phosphoribosylaminoimidazole carboxylase, PurE)"/>
    <property type="match status" value="1"/>
</dbReference>
<dbReference type="NCBIfam" id="TIGR01162">
    <property type="entry name" value="purE"/>
    <property type="match status" value="1"/>
</dbReference>
<evidence type="ECO:0000259" key="6">
    <source>
        <dbReference type="SMART" id="SM01001"/>
    </source>
</evidence>
<reference evidence="7" key="1">
    <citation type="submission" date="2020-10" db="EMBL/GenBank/DDBJ databases">
        <authorList>
            <person name="Kadnikov V."/>
            <person name="Beletsky A.V."/>
            <person name="Mardanov A.V."/>
            <person name="Karnachuk O.V."/>
            <person name="Ravin N.V."/>
        </authorList>
    </citation>
    <scope>NUCLEOTIDE SEQUENCE</scope>
    <source>
        <strain evidence="7">Bu02</strain>
    </source>
</reference>
<dbReference type="GO" id="GO:0016829">
    <property type="term" value="F:lyase activity"/>
    <property type="evidence" value="ECO:0007669"/>
    <property type="project" value="UniProtKB-KW"/>
</dbReference>
<evidence type="ECO:0000256" key="3">
    <source>
        <dbReference type="HAMAP-Rule" id="MF_01929"/>
    </source>
</evidence>
<dbReference type="Gene3D" id="3.40.50.1970">
    <property type="match status" value="1"/>
</dbReference>
<keyword evidence="7" id="KW-0456">Lyase</keyword>
<dbReference type="InterPro" id="IPR033747">
    <property type="entry name" value="PurE_ClassI"/>
</dbReference>
<name>A0AAT9LAI9_9FIRM</name>
<evidence type="ECO:0000256" key="2">
    <source>
        <dbReference type="ARBA" id="ARBA00023235"/>
    </source>
</evidence>
<dbReference type="HAMAP" id="MF_01929">
    <property type="entry name" value="PurE_classI"/>
    <property type="match status" value="1"/>
</dbReference>
<proteinExistence type="inferred from homology"/>
<dbReference type="GO" id="GO:0006189">
    <property type="term" value="P:'de novo' IMP biosynthetic process"/>
    <property type="evidence" value="ECO:0007669"/>
    <property type="project" value="UniProtKB-UniRule"/>
</dbReference>
<dbReference type="PANTHER" id="PTHR23046:SF2">
    <property type="entry name" value="PHOSPHORIBOSYLAMINOIMIDAZOLE CARBOXYLASE"/>
    <property type="match status" value="1"/>
</dbReference>
<comment type="similarity">
    <text evidence="3">Belongs to the AIR carboxylase family. Class I subfamily.</text>
</comment>
<keyword evidence="1 3" id="KW-0658">Purine biosynthesis</keyword>
<evidence type="ECO:0000256" key="4">
    <source>
        <dbReference type="PIRNR" id="PIRNR001338"/>
    </source>
</evidence>
<dbReference type="InterPro" id="IPR000031">
    <property type="entry name" value="PurE_dom"/>
</dbReference>
<sequence>MNENRKSREIGIVLGSTSDIDKVSSLFSVLDEFEVPYEVAIISAHRTPHLLREYAKDAPSRGVKVIIAAAGLSAALPGALAAEVDLPVIGLPISTPPLNGVEALLAMAQMPPGVPVASVGIDSGKNAALLALRILALYRPELYERLAGYRENLARDVLEKAGLLRDKGLPVWVPEKEET</sequence>
<feature type="binding site" evidence="3 5">
    <location>
        <position position="46"/>
    </location>
    <ligand>
        <name>substrate</name>
    </ligand>
</feature>
<organism evidence="7">
    <name type="scientific">Candidatus Fermentithermobacillus carboniphilus</name>
    <dbReference type="NCBI Taxonomy" id="3085328"/>
    <lineage>
        <taxon>Bacteria</taxon>
        <taxon>Bacillati</taxon>
        <taxon>Bacillota</taxon>
        <taxon>Candidatus Fermentithermobacillia</taxon>
        <taxon>Candidatus Fermentithermobacillales</taxon>
        <taxon>Candidatus Fermentithermobacillaceae</taxon>
        <taxon>Candidatus Fermentithermobacillus</taxon>
    </lineage>
</organism>
<dbReference type="EMBL" id="CP062796">
    <property type="protein sequence ID" value="QUL97637.1"/>
    <property type="molecule type" value="Genomic_DNA"/>
</dbReference>
<dbReference type="PIRSF" id="PIRSF001338">
    <property type="entry name" value="AIR_carboxylase"/>
    <property type="match status" value="1"/>
</dbReference>
<comment type="function">
    <text evidence="3 4">Catalyzes the conversion of N5-carboxyaminoimidazole ribonucleotide (N5-CAIR) to 4-carboxy-5-aminoimidazole ribonucleotide (CAIR).</text>
</comment>
<gene>
    <name evidence="3 7" type="primary">purE</name>
    <name evidence="7" type="ORF">IMF26_05785</name>
</gene>
<accession>A0AAT9LAI9</accession>
<feature type="domain" description="PurE" evidence="6">
    <location>
        <begin position="8"/>
        <end position="157"/>
    </location>
</feature>
<dbReference type="AlphaFoldDB" id="A0AAT9LAI9"/>
<dbReference type="EC" id="5.4.99.18" evidence="3 4"/>
<feature type="binding site" evidence="3 5">
    <location>
        <position position="19"/>
    </location>
    <ligand>
        <name>substrate</name>
    </ligand>
</feature>
<dbReference type="InterPro" id="IPR024694">
    <property type="entry name" value="PurE_prokaryotes"/>
</dbReference>
<feature type="binding site" evidence="3 5">
    <location>
        <position position="16"/>
    </location>
    <ligand>
        <name>substrate</name>
    </ligand>
</feature>
<protein>
    <recommendedName>
        <fullName evidence="3 4">N5-carboxyaminoimidazole ribonucleotide mutase</fullName>
        <shortName evidence="3 4">N5-CAIR mutase</shortName>
        <ecNumber evidence="3 4">5.4.99.18</ecNumber>
    </recommendedName>
    <alternativeName>
        <fullName evidence="3">5-(carboxyamino)imidazole ribonucleotide mutase</fullName>
    </alternativeName>
</protein>
<dbReference type="KEGG" id="fcz:IMF26_05785"/>
<dbReference type="Pfam" id="PF00731">
    <property type="entry name" value="AIRC"/>
    <property type="match status" value="1"/>
</dbReference>
<evidence type="ECO:0000313" key="7">
    <source>
        <dbReference type="EMBL" id="QUL97637.1"/>
    </source>
</evidence>